<comment type="caution">
    <text evidence="1">The sequence shown here is derived from an EMBL/GenBank/DDBJ whole genome shotgun (WGS) entry which is preliminary data.</text>
</comment>
<organism evidence="1 2">
    <name type="scientific">Nocardia cerradoensis</name>
    <dbReference type="NCBI Taxonomy" id="85688"/>
    <lineage>
        <taxon>Bacteria</taxon>
        <taxon>Bacillati</taxon>
        <taxon>Actinomycetota</taxon>
        <taxon>Actinomycetes</taxon>
        <taxon>Mycobacteriales</taxon>
        <taxon>Nocardiaceae</taxon>
        <taxon>Nocardia</taxon>
    </lineage>
</organism>
<dbReference type="AlphaFoldDB" id="A0A231H3F6"/>
<proteinExistence type="predicted"/>
<accession>A0A231H3F6</accession>
<gene>
    <name evidence="1" type="ORF">B7C42_04262</name>
</gene>
<dbReference type="Proteomes" id="UP000215506">
    <property type="component" value="Unassembled WGS sequence"/>
</dbReference>
<evidence type="ECO:0000313" key="1">
    <source>
        <dbReference type="EMBL" id="OXR43395.1"/>
    </source>
</evidence>
<name>A0A231H3F6_9NOCA</name>
<dbReference type="RefSeq" id="WP_143860090.1">
    <property type="nucleotide sequence ID" value="NZ_JAAXOR010000001.1"/>
</dbReference>
<reference evidence="1 2" key="1">
    <citation type="submission" date="2017-07" db="EMBL/GenBank/DDBJ databases">
        <title>First draft Genome Sequence of Nocardia cerradoensis isolated from human infection.</title>
        <authorList>
            <person name="Carrasco G."/>
        </authorList>
    </citation>
    <scope>NUCLEOTIDE SEQUENCE [LARGE SCALE GENOMIC DNA]</scope>
    <source>
        <strain evidence="1 2">CNM20130759</strain>
    </source>
</reference>
<dbReference type="EMBL" id="NGAF01000009">
    <property type="protein sequence ID" value="OXR43395.1"/>
    <property type="molecule type" value="Genomic_DNA"/>
</dbReference>
<sequence length="199" mass="21196">MSAVSHRYPTNAHAAETPRECAVAESGRRSLRYQLVVIADNPVEVVSRAGGWLFDRAVAGWEVTVAVDSPGDIRPLTILGLGVLDLGCVLRCRRQVPIPHAFAVAGDLSALGEPAREWARRYIGSARTDVRFWGETDCGETSFAQASPTAYVPSRAARAFKAYALEAVGMRPPDCDVESFRTVVGAVAAGSGVRTLPAG</sequence>
<protein>
    <submittedName>
        <fullName evidence="1">Uncharacterized protein</fullName>
    </submittedName>
</protein>
<keyword evidence="2" id="KW-1185">Reference proteome</keyword>
<evidence type="ECO:0000313" key="2">
    <source>
        <dbReference type="Proteomes" id="UP000215506"/>
    </source>
</evidence>